<keyword evidence="5" id="KW-1185">Reference proteome</keyword>
<accession>A0A480AWE3</accession>
<comment type="similarity">
    <text evidence="1">Belongs to the ParB family.</text>
</comment>
<comment type="caution">
    <text evidence="4">The sequence shown here is derived from an EMBL/GenBank/DDBJ whole genome shotgun (WGS) entry which is preliminary data.</text>
</comment>
<dbReference type="EMBL" id="BJCL01000018">
    <property type="protein sequence ID" value="GCL65653.1"/>
    <property type="molecule type" value="Genomic_DNA"/>
</dbReference>
<evidence type="ECO:0000256" key="2">
    <source>
        <dbReference type="SAM" id="MobiDB-lite"/>
    </source>
</evidence>
<dbReference type="Gene3D" id="3.90.1530.10">
    <property type="entry name" value="Conserved hypothetical protein from pyrococcus furiosus pfu- 392566-001, ParB domain"/>
    <property type="match status" value="1"/>
</dbReference>
<protein>
    <recommendedName>
        <fullName evidence="3">ParB-like N-terminal domain-containing protein</fullName>
    </recommendedName>
</protein>
<dbReference type="SUPFAM" id="SSF110849">
    <property type="entry name" value="ParB/Sulfiredoxin"/>
    <property type="match status" value="1"/>
</dbReference>
<dbReference type="PANTHER" id="PTHR33375:SF1">
    <property type="entry name" value="CHROMOSOME-PARTITIONING PROTEIN PARB-RELATED"/>
    <property type="match status" value="1"/>
</dbReference>
<dbReference type="Pfam" id="PF02195">
    <property type="entry name" value="ParB_N"/>
    <property type="match status" value="1"/>
</dbReference>
<dbReference type="GO" id="GO:0003677">
    <property type="term" value="F:DNA binding"/>
    <property type="evidence" value="ECO:0007669"/>
    <property type="project" value="InterPro"/>
</dbReference>
<evidence type="ECO:0000313" key="4">
    <source>
        <dbReference type="EMBL" id="GCL65653.1"/>
    </source>
</evidence>
<evidence type="ECO:0000313" key="5">
    <source>
        <dbReference type="Proteomes" id="UP000301751"/>
    </source>
</evidence>
<dbReference type="AlphaFoldDB" id="A0A480AWE3"/>
<dbReference type="GO" id="GO:0005694">
    <property type="term" value="C:chromosome"/>
    <property type="evidence" value="ECO:0007669"/>
    <property type="project" value="TreeGrafter"/>
</dbReference>
<dbReference type="PANTHER" id="PTHR33375">
    <property type="entry name" value="CHROMOSOME-PARTITIONING PROTEIN PARB-RELATED"/>
    <property type="match status" value="1"/>
</dbReference>
<dbReference type="InterPro" id="IPR050336">
    <property type="entry name" value="Chromosome_partition/occlusion"/>
</dbReference>
<dbReference type="SUPFAM" id="SSF109709">
    <property type="entry name" value="KorB DNA-binding domain-like"/>
    <property type="match status" value="1"/>
</dbReference>
<sequence length="327" mass="35398">MSKLTDKAKGISFDDVDEPTPEVPADRPRTAIGAISASIAMGRGVEAENRELRAKLEHFEDATVVELLDPKRIKPSRFANRHELSFAGADFEGLKAEIAGTGRNVQPIKVRRIGQGADGKDEFEIAFGHRRHRACLELGIPVAAIIDELSDAQLFSEMERENRERQDLSPWEQGVMYKRAIDEGLFPSLRKLASSIGAQVGNVSTAVQLASLPAEVVNAFPSPLSLQFRWGSVLKAAVDKNPDAVAVLAAELAAMTPKLPAKEVLARLTGGPAASSRSAPTAFKANGKVVGNWDQDPKGNVVVRIKAGALPAAKERRLREFLEKLLE</sequence>
<dbReference type="InterPro" id="IPR004437">
    <property type="entry name" value="ParB/RepB/Spo0J"/>
</dbReference>
<dbReference type="GO" id="GO:0007059">
    <property type="term" value="P:chromosome segregation"/>
    <property type="evidence" value="ECO:0007669"/>
    <property type="project" value="TreeGrafter"/>
</dbReference>
<evidence type="ECO:0000256" key="1">
    <source>
        <dbReference type="ARBA" id="ARBA00006295"/>
    </source>
</evidence>
<dbReference type="NCBIfam" id="TIGR00180">
    <property type="entry name" value="parB_part"/>
    <property type="match status" value="1"/>
</dbReference>
<proteinExistence type="inferred from homology"/>
<dbReference type="OrthoDB" id="9150072at2"/>
<evidence type="ECO:0000259" key="3">
    <source>
        <dbReference type="SMART" id="SM00470"/>
    </source>
</evidence>
<dbReference type="InterPro" id="IPR003115">
    <property type="entry name" value="ParB_N"/>
</dbReference>
<dbReference type="SMART" id="SM00470">
    <property type="entry name" value="ParB"/>
    <property type="match status" value="1"/>
</dbReference>
<dbReference type="InterPro" id="IPR036086">
    <property type="entry name" value="ParB/Sulfiredoxin_sf"/>
</dbReference>
<dbReference type="RefSeq" id="WP_137735351.1">
    <property type="nucleotide sequence ID" value="NZ_BJCL01000018.1"/>
</dbReference>
<reference evidence="5" key="1">
    <citation type="submission" date="2019-03" db="EMBL/GenBank/DDBJ databases">
        <title>Aquabacterium pictum sp.nov., the first bacteriochlorophyll a-containing freshwater bacterium in the genus Aquabacterium of the class Betaproteobacteria.</title>
        <authorList>
            <person name="Hirose S."/>
            <person name="Tank M."/>
            <person name="Hara E."/>
            <person name="Tamaki H."/>
            <person name="Takaichi S."/>
            <person name="Haruta S."/>
            <person name="Hanada S."/>
        </authorList>
    </citation>
    <scope>NUCLEOTIDE SEQUENCE [LARGE SCALE GENOMIC DNA]</scope>
    <source>
        <strain evidence="5">W35</strain>
    </source>
</reference>
<name>A0A480AWE3_9BURK</name>
<dbReference type="Gene3D" id="1.10.10.2830">
    <property type="match status" value="1"/>
</dbReference>
<gene>
    <name evidence="4" type="ORF">AQPW35_47340</name>
</gene>
<dbReference type="Proteomes" id="UP000301751">
    <property type="component" value="Unassembled WGS sequence"/>
</dbReference>
<feature type="domain" description="ParB-like N-terminal" evidence="3">
    <location>
        <begin position="66"/>
        <end position="163"/>
    </location>
</feature>
<dbReference type="CDD" id="cd16405">
    <property type="entry name" value="RepB_like_N"/>
    <property type="match status" value="1"/>
</dbReference>
<feature type="region of interest" description="Disordered" evidence="2">
    <location>
        <begin position="1"/>
        <end position="27"/>
    </location>
</feature>
<organism evidence="4 5">
    <name type="scientific">Pseudaquabacterium pictum</name>
    <dbReference type="NCBI Taxonomy" id="2315236"/>
    <lineage>
        <taxon>Bacteria</taxon>
        <taxon>Pseudomonadati</taxon>
        <taxon>Pseudomonadota</taxon>
        <taxon>Betaproteobacteria</taxon>
        <taxon>Burkholderiales</taxon>
        <taxon>Sphaerotilaceae</taxon>
        <taxon>Pseudaquabacterium</taxon>
    </lineage>
</organism>
<dbReference type="InterPro" id="IPR037972">
    <property type="entry name" value="RepB_N"/>
</dbReference>